<protein>
    <recommendedName>
        <fullName evidence="4">Peptidase C39-like domain-containing protein</fullName>
    </recommendedName>
</protein>
<evidence type="ECO:0000313" key="3">
    <source>
        <dbReference type="Proteomes" id="UP000612899"/>
    </source>
</evidence>
<feature type="signal peptide" evidence="1">
    <location>
        <begin position="1"/>
        <end position="28"/>
    </location>
</feature>
<proteinExistence type="predicted"/>
<organism evidence="2 3">
    <name type="scientific">Rhizocola hellebori</name>
    <dbReference type="NCBI Taxonomy" id="1392758"/>
    <lineage>
        <taxon>Bacteria</taxon>
        <taxon>Bacillati</taxon>
        <taxon>Actinomycetota</taxon>
        <taxon>Actinomycetes</taxon>
        <taxon>Micromonosporales</taxon>
        <taxon>Micromonosporaceae</taxon>
        <taxon>Rhizocola</taxon>
    </lineage>
</organism>
<sequence>MRSTFASVAVCVLAGSTVIFGSAAPASAGGADKDVCANVLRPEQLQAGRNAATATLTPEVVAAVSQYKSTHELFAKPTAAELAESAAHAARKEEMFAKGEIKGQQVSCAGRSTMASGQISWMYHYGQVTNYFCGPAVVSIFSATVPGSSPYNLNQWDAANYMGTPAAGGTGATAQTNGLNHFVGVPDFGWNFYGMVWMSDPPSAAQQQDFYNRLVADVGVSSPIAGLAWEVPYGPHLVGHPVSQEIGHWIAIGGYNTSPSQVWYADPATTVWSSVPAYSWLDMWTMEVILGGYGYIW</sequence>
<gene>
    <name evidence="2" type="ORF">Rhe02_30210</name>
</gene>
<comment type="caution">
    <text evidence="2">The sequence shown here is derived from an EMBL/GenBank/DDBJ whole genome shotgun (WGS) entry which is preliminary data.</text>
</comment>
<evidence type="ECO:0000313" key="2">
    <source>
        <dbReference type="EMBL" id="GIH04954.1"/>
    </source>
</evidence>
<accession>A0A8J3Q7P1</accession>
<name>A0A8J3Q7P1_9ACTN</name>
<evidence type="ECO:0000256" key="1">
    <source>
        <dbReference type="SAM" id="SignalP"/>
    </source>
</evidence>
<dbReference type="EMBL" id="BONY01000015">
    <property type="protein sequence ID" value="GIH04954.1"/>
    <property type="molecule type" value="Genomic_DNA"/>
</dbReference>
<dbReference type="Proteomes" id="UP000612899">
    <property type="component" value="Unassembled WGS sequence"/>
</dbReference>
<reference evidence="2" key="1">
    <citation type="submission" date="2021-01" db="EMBL/GenBank/DDBJ databases">
        <title>Whole genome shotgun sequence of Rhizocola hellebori NBRC 109834.</title>
        <authorList>
            <person name="Komaki H."/>
            <person name="Tamura T."/>
        </authorList>
    </citation>
    <scope>NUCLEOTIDE SEQUENCE</scope>
    <source>
        <strain evidence="2">NBRC 109834</strain>
    </source>
</reference>
<dbReference type="AlphaFoldDB" id="A0A8J3Q7P1"/>
<keyword evidence="1" id="KW-0732">Signal</keyword>
<feature type="chain" id="PRO_5038933004" description="Peptidase C39-like domain-containing protein" evidence="1">
    <location>
        <begin position="29"/>
        <end position="297"/>
    </location>
</feature>
<keyword evidence="3" id="KW-1185">Reference proteome</keyword>
<evidence type="ECO:0008006" key="4">
    <source>
        <dbReference type="Google" id="ProtNLM"/>
    </source>
</evidence>